<keyword evidence="8" id="KW-0112">Calmodulin-binding</keyword>
<feature type="compositionally biased region" description="Polar residues" evidence="9">
    <location>
        <begin position="516"/>
        <end position="541"/>
    </location>
</feature>
<dbReference type="InterPro" id="IPR004326">
    <property type="entry name" value="Mlo"/>
</dbReference>
<evidence type="ECO:0000256" key="4">
    <source>
        <dbReference type="ARBA" id="ARBA00022821"/>
    </source>
</evidence>
<feature type="compositionally biased region" description="Basic and acidic residues" evidence="9">
    <location>
        <begin position="578"/>
        <end position="597"/>
    </location>
</feature>
<dbReference type="PANTHER" id="PTHR31942:SF34">
    <property type="entry name" value="MLO-LIKE PROTEIN"/>
    <property type="match status" value="1"/>
</dbReference>
<evidence type="ECO:0000256" key="1">
    <source>
        <dbReference type="ARBA" id="ARBA00004141"/>
    </source>
</evidence>
<keyword evidence="6 8" id="KW-0472">Membrane</keyword>
<dbReference type="PANTHER" id="PTHR31942">
    <property type="entry name" value="MLO-LIKE PROTEIN 1"/>
    <property type="match status" value="1"/>
</dbReference>
<reference evidence="12" key="1">
    <citation type="journal article" date="2016" name="Nat. Biotechnol.">
        <title>Sequencing wild and cultivated cassava and related species reveals extensive interspecific hybridization and genetic diversity.</title>
        <authorList>
            <person name="Bredeson J.V."/>
            <person name="Lyons J.B."/>
            <person name="Prochnik S.E."/>
            <person name="Wu G.A."/>
            <person name="Ha C.M."/>
            <person name="Edsinger-Gonzales E."/>
            <person name="Grimwood J."/>
            <person name="Schmutz J."/>
            <person name="Rabbi I.Y."/>
            <person name="Egesi C."/>
            <person name="Nauluvula P."/>
            <person name="Lebot V."/>
            <person name="Ndunguru J."/>
            <person name="Mkamilo G."/>
            <person name="Bart R.S."/>
            <person name="Setter T.L."/>
            <person name="Gleadow R.M."/>
            <person name="Kulakow P."/>
            <person name="Ferguson M.E."/>
            <person name="Rounsley S."/>
            <person name="Rokhsar D.S."/>
        </authorList>
    </citation>
    <scope>NUCLEOTIDE SEQUENCE [LARGE SCALE GENOMIC DNA]</scope>
    <source>
        <strain evidence="12">cv. AM560-2</strain>
    </source>
</reference>
<dbReference type="GO" id="GO:0005516">
    <property type="term" value="F:calmodulin binding"/>
    <property type="evidence" value="ECO:0007669"/>
    <property type="project" value="UniProtKB-KW"/>
</dbReference>
<evidence type="ECO:0000256" key="3">
    <source>
        <dbReference type="ARBA" id="ARBA00022692"/>
    </source>
</evidence>
<keyword evidence="5 8" id="KW-1133">Transmembrane helix</keyword>
<evidence type="ECO:0000313" key="11">
    <source>
        <dbReference type="EMBL" id="OAY51657.1"/>
    </source>
</evidence>
<comment type="caution">
    <text evidence="11">The sequence shown here is derived from an EMBL/GenBank/DDBJ whole genome shotgun (WGS) entry which is preliminary data.</text>
</comment>
<dbReference type="GO" id="GO:0016020">
    <property type="term" value="C:membrane"/>
    <property type="evidence" value="ECO:0007669"/>
    <property type="project" value="UniProtKB-SubCell"/>
</dbReference>
<accession>A0A2C9W1D6</accession>
<keyword evidence="7 8" id="KW-0568">Pathogenesis-related protein</keyword>
<dbReference type="EMBL" id="CM004390">
    <property type="protein sequence ID" value="OAY51657.1"/>
    <property type="molecule type" value="Genomic_DNA"/>
</dbReference>
<gene>
    <name evidence="8" type="primary">MLO</name>
    <name evidence="11" type="ORF">MANES_04G024100v8</name>
</gene>
<dbReference type="STRING" id="3983.A0A2C9W1D6"/>
<keyword evidence="4 8" id="KW-0611">Plant defense</keyword>
<dbReference type="AlphaFoldDB" id="A0A2C9W1D6"/>
<feature type="transmembrane region" description="Helical" evidence="10">
    <location>
        <begin position="308"/>
        <end position="332"/>
    </location>
</feature>
<comment type="domain">
    <text evidence="8">The C-terminus contains a calmodulin-binding domain, which binds calmodulin in a calcium-dependent fashion.</text>
</comment>
<feature type="transmembrane region" description="Helical" evidence="10">
    <location>
        <begin position="366"/>
        <end position="385"/>
    </location>
</feature>
<evidence type="ECO:0000256" key="5">
    <source>
        <dbReference type="ARBA" id="ARBA00022989"/>
    </source>
</evidence>
<evidence type="ECO:0000313" key="12">
    <source>
        <dbReference type="Proteomes" id="UP000091857"/>
    </source>
</evidence>
<evidence type="ECO:0000256" key="9">
    <source>
        <dbReference type="SAM" id="MobiDB-lite"/>
    </source>
</evidence>
<sequence>MAGGGGGRSLEKTSTWAVAIVCFVLVLISLIIEYIIHLIGKWLKKKQKGALYEALEKIKSELMLLGFISLLLTIGQSPISNICISEKVGSTWHPCSKKKEVNINKVELPAREDENRRKLLKVSDSGGSLRRLLAGGTTDNCGTGKVPFVSSDGIHQLHIFIFVLAVFHVLYCVITMALGRAKMRRWKSWEMETGTAEYQFSHDPERFRFARETSFGRRHLSFPTKAPLLIWIVCFSRQFVRSVPKVDYLTLRHGFIMAHLAPQSHQKFNFQKYINRSLEEDFKVVVGISAPIWLFAIIFLLFNTHGWYTYLWLPFIPLIIILLVGTKLQVIITQMALRIQERGEVVKGVPVVQPGDDLFWFNRPRLILYLINFVLFQNAFQLAFFAWSWKEFGLRSCFHEHLEDIIIRVSMGILVQILCSYVTLPLYALVTQMGSSMKPTIFNERVAAALRKWHQAAKKHIKRKKGPVSITPISSKPATPLHHYMSPLHLLKYYQNEMDSLQNSPKKSNLIRWKSDTPSPSYTNYQGNDSSSTYHPNSGDGSSSQHHHQLQRVELSYGIEYEKKGNNEASSSEVRPISQHENDVEPKEFSFDRRASV</sequence>
<keyword evidence="3 8" id="KW-0812">Transmembrane</keyword>
<evidence type="ECO:0000256" key="6">
    <source>
        <dbReference type="ARBA" id="ARBA00023136"/>
    </source>
</evidence>
<feature type="transmembrane region" description="Helical" evidence="10">
    <location>
        <begin position="61"/>
        <end position="79"/>
    </location>
</feature>
<feature type="transmembrane region" description="Helical" evidence="10">
    <location>
        <begin position="405"/>
        <end position="430"/>
    </location>
</feature>
<protein>
    <recommendedName>
        <fullName evidence="8">MLO-like protein</fullName>
    </recommendedName>
</protein>
<dbReference type="OrthoDB" id="1388414at2759"/>
<comment type="similarity">
    <text evidence="2 8">Belongs to the MLO family.</text>
</comment>
<keyword evidence="12" id="KW-1185">Reference proteome</keyword>
<feature type="transmembrane region" description="Helical" evidence="10">
    <location>
        <begin position="157"/>
        <end position="178"/>
    </location>
</feature>
<dbReference type="OMA" id="NTWHPCK"/>
<evidence type="ECO:0000256" key="8">
    <source>
        <dbReference type="RuleBase" id="RU280816"/>
    </source>
</evidence>
<dbReference type="Proteomes" id="UP000091857">
    <property type="component" value="Chromosome 4"/>
</dbReference>
<comment type="subcellular location">
    <subcellularLocation>
        <location evidence="1 8">Membrane</location>
        <topology evidence="1 8">Multi-pass membrane protein</topology>
    </subcellularLocation>
</comment>
<dbReference type="Pfam" id="PF03094">
    <property type="entry name" value="Mlo"/>
    <property type="match status" value="1"/>
</dbReference>
<proteinExistence type="inferred from homology"/>
<feature type="region of interest" description="Disordered" evidence="9">
    <location>
        <begin position="503"/>
        <end position="597"/>
    </location>
</feature>
<evidence type="ECO:0000256" key="7">
    <source>
        <dbReference type="ARBA" id="ARBA00023265"/>
    </source>
</evidence>
<feature type="transmembrane region" description="Helical" evidence="10">
    <location>
        <begin position="282"/>
        <end position="302"/>
    </location>
</feature>
<evidence type="ECO:0000256" key="2">
    <source>
        <dbReference type="ARBA" id="ARBA00006574"/>
    </source>
</evidence>
<name>A0A2C9W1D6_MANES</name>
<comment type="function">
    <text evidence="8">May be involved in modulation of pathogen defense and leaf cell death.</text>
</comment>
<organism evidence="11 12">
    <name type="scientific">Manihot esculenta</name>
    <name type="common">Cassava</name>
    <name type="synonym">Jatropha manihot</name>
    <dbReference type="NCBI Taxonomy" id="3983"/>
    <lineage>
        <taxon>Eukaryota</taxon>
        <taxon>Viridiplantae</taxon>
        <taxon>Streptophyta</taxon>
        <taxon>Embryophyta</taxon>
        <taxon>Tracheophyta</taxon>
        <taxon>Spermatophyta</taxon>
        <taxon>Magnoliopsida</taxon>
        <taxon>eudicotyledons</taxon>
        <taxon>Gunneridae</taxon>
        <taxon>Pentapetalae</taxon>
        <taxon>rosids</taxon>
        <taxon>fabids</taxon>
        <taxon>Malpighiales</taxon>
        <taxon>Euphorbiaceae</taxon>
        <taxon>Crotonoideae</taxon>
        <taxon>Manihoteae</taxon>
        <taxon>Manihot</taxon>
    </lineage>
</organism>
<feature type="transmembrane region" description="Helical" evidence="10">
    <location>
        <begin position="16"/>
        <end position="40"/>
    </location>
</feature>
<dbReference type="Gramene" id="Manes.04G024100.1.v8.1">
    <property type="protein sequence ID" value="Manes.04G024100.1.v8.1.CDS"/>
    <property type="gene ID" value="Manes.04G024100.v8.1"/>
</dbReference>
<dbReference type="GO" id="GO:0006952">
    <property type="term" value="P:defense response"/>
    <property type="evidence" value="ECO:0007669"/>
    <property type="project" value="UniProtKB-KW"/>
</dbReference>
<evidence type="ECO:0000256" key="10">
    <source>
        <dbReference type="SAM" id="Phobius"/>
    </source>
</evidence>